<dbReference type="PANTHER" id="PTHR24305:SF152">
    <property type="entry name" value="P450, PUTATIVE (EUROFUNG)-RELATED"/>
    <property type="match status" value="1"/>
</dbReference>
<name>A0A6G1GX01_9PEZI</name>
<evidence type="ECO:0000256" key="4">
    <source>
        <dbReference type="ARBA" id="ARBA00023004"/>
    </source>
</evidence>
<dbReference type="InterPro" id="IPR050121">
    <property type="entry name" value="Cytochrome_P450_monoxygenase"/>
</dbReference>
<dbReference type="OrthoDB" id="3945418at2759"/>
<sequence>MPSIVASLSSSSLWYGVGILLLGYITTVVVYRRYFHPLARIPGPFLPAVTLLYQSYFNGTYYKEIERMHEKYGPIIRITPNEVHLSDPENYDKIYFMGSKFYKSPVFYGSFCIPFATFCTPSNEVHKHRRAMLNPMFSRKMVLDLEEVVQDKARRLVKITSDALAANKPADLHHAFRAVSVDVITDYAFNKSYNLLGSDDLGADFFAMVRGIGPAFWTFQQFEAMRDLAVKIPPWLAPKLSPVLGHVIGLQMEGVRQIEDVRTRMKEGKLDTKRPTIFSELLDPEKQDGYPVPSTWDLKDEVYSVLAAAADTTGNAMTTAAYHILANKDIYAKARAELFEAFPDPEATLDFQTLEKLPYLTGIVKEGLRLSFGVIGRLPRVTPAGGATFNGHYLPSGTIVGMSSWLMHRNPTIFPSPRTFSPTRWLDPENYRRCDRHMVPFGRGTRQCVGMPLAYAELYITLAMFVHRFEGLKIYRTTPKDLEYEDFFSAYHVAGREWFRAVGKEFEGNGVVEGKEGEEAKI</sequence>
<dbReference type="GO" id="GO:0005506">
    <property type="term" value="F:iron ion binding"/>
    <property type="evidence" value="ECO:0007669"/>
    <property type="project" value="InterPro"/>
</dbReference>
<dbReference type="CDD" id="cd11062">
    <property type="entry name" value="CYP58-like"/>
    <property type="match status" value="1"/>
</dbReference>
<keyword evidence="6" id="KW-0560">Oxidoreductase</keyword>
<proteinExistence type="inferred from homology"/>
<keyword evidence="7" id="KW-1133">Transmembrane helix</keyword>
<dbReference type="GO" id="GO:0020037">
    <property type="term" value="F:heme binding"/>
    <property type="evidence" value="ECO:0007669"/>
    <property type="project" value="InterPro"/>
</dbReference>
<evidence type="ECO:0000313" key="9">
    <source>
        <dbReference type="Proteomes" id="UP000800041"/>
    </source>
</evidence>
<organism evidence="8 9">
    <name type="scientific">Aulographum hederae CBS 113979</name>
    <dbReference type="NCBI Taxonomy" id="1176131"/>
    <lineage>
        <taxon>Eukaryota</taxon>
        <taxon>Fungi</taxon>
        <taxon>Dikarya</taxon>
        <taxon>Ascomycota</taxon>
        <taxon>Pezizomycotina</taxon>
        <taxon>Dothideomycetes</taxon>
        <taxon>Pleosporomycetidae</taxon>
        <taxon>Aulographales</taxon>
        <taxon>Aulographaceae</taxon>
    </lineage>
</organism>
<dbReference type="InterPro" id="IPR002403">
    <property type="entry name" value="Cyt_P450_E_grp-IV"/>
</dbReference>
<keyword evidence="6" id="KW-0503">Monooxygenase</keyword>
<dbReference type="InterPro" id="IPR017972">
    <property type="entry name" value="Cyt_P450_CS"/>
</dbReference>
<dbReference type="PRINTS" id="PR00465">
    <property type="entry name" value="EP450IV"/>
</dbReference>
<keyword evidence="5 6" id="KW-0349">Heme</keyword>
<evidence type="ECO:0000256" key="5">
    <source>
        <dbReference type="PIRSR" id="PIRSR602403-1"/>
    </source>
</evidence>
<evidence type="ECO:0000256" key="2">
    <source>
        <dbReference type="ARBA" id="ARBA00010617"/>
    </source>
</evidence>
<dbReference type="InterPro" id="IPR001128">
    <property type="entry name" value="Cyt_P450"/>
</dbReference>
<gene>
    <name evidence="8" type="ORF">K402DRAFT_334518</name>
</gene>
<keyword evidence="4 5" id="KW-0408">Iron</keyword>
<feature type="transmembrane region" description="Helical" evidence="7">
    <location>
        <begin position="12"/>
        <end position="31"/>
    </location>
</feature>
<reference evidence="8" key="1">
    <citation type="journal article" date="2020" name="Stud. Mycol.">
        <title>101 Dothideomycetes genomes: a test case for predicting lifestyles and emergence of pathogens.</title>
        <authorList>
            <person name="Haridas S."/>
            <person name="Albert R."/>
            <person name="Binder M."/>
            <person name="Bloem J."/>
            <person name="Labutti K."/>
            <person name="Salamov A."/>
            <person name="Andreopoulos B."/>
            <person name="Baker S."/>
            <person name="Barry K."/>
            <person name="Bills G."/>
            <person name="Bluhm B."/>
            <person name="Cannon C."/>
            <person name="Castanera R."/>
            <person name="Culley D."/>
            <person name="Daum C."/>
            <person name="Ezra D."/>
            <person name="Gonzalez J."/>
            <person name="Henrissat B."/>
            <person name="Kuo A."/>
            <person name="Liang C."/>
            <person name="Lipzen A."/>
            <person name="Lutzoni F."/>
            <person name="Magnuson J."/>
            <person name="Mondo S."/>
            <person name="Nolan M."/>
            <person name="Ohm R."/>
            <person name="Pangilinan J."/>
            <person name="Park H.-J."/>
            <person name="Ramirez L."/>
            <person name="Alfaro M."/>
            <person name="Sun H."/>
            <person name="Tritt A."/>
            <person name="Yoshinaga Y."/>
            <person name="Zwiers L.-H."/>
            <person name="Turgeon B."/>
            <person name="Goodwin S."/>
            <person name="Spatafora J."/>
            <person name="Crous P."/>
            <person name="Grigoriev I."/>
        </authorList>
    </citation>
    <scope>NUCLEOTIDE SEQUENCE</scope>
    <source>
        <strain evidence="8">CBS 113979</strain>
    </source>
</reference>
<evidence type="ECO:0000256" key="6">
    <source>
        <dbReference type="RuleBase" id="RU000461"/>
    </source>
</evidence>
<evidence type="ECO:0000256" key="3">
    <source>
        <dbReference type="ARBA" id="ARBA00022723"/>
    </source>
</evidence>
<dbReference type="Proteomes" id="UP000800041">
    <property type="component" value="Unassembled WGS sequence"/>
</dbReference>
<evidence type="ECO:0000256" key="1">
    <source>
        <dbReference type="ARBA" id="ARBA00001971"/>
    </source>
</evidence>
<keyword evidence="3 5" id="KW-0479">Metal-binding</keyword>
<keyword evidence="9" id="KW-1185">Reference proteome</keyword>
<dbReference type="EMBL" id="ML977162">
    <property type="protein sequence ID" value="KAF1985483.1"/>
    <property type="molecule type" value="Genomic_DNA"/>
</dbReference>
<comment type="cofactor">
    <cofactor evidence="1 5">
        <name>heme</name>
        <dbReference type="ChEBI" id="CHEBI:30413"/>
    </cofactor>
</comment>
<comment type="similarity">
    <text evidence="2 6">Belongs to the cytochrome P450 family.</text>
</comment>
<evidence type="ECO:0000256" key="7">
    <source>
        <dbReference type="SAM" id="Phobius"/>
    </source>
</evidence>
<keyword evidence="7" id="KW-0812">Transmembrane</keyword>
<keyword evidence="7" id="KW-0472">Membrane</keyword>
<dbReference type="Pfam" id="PF00067">
    <property type="entry name" value="p450"/>
    <property type="match status" value="1"/>
</dbReference>
<accession>A0A6G1GX01</accession>
<dbReference type="GO" id="GO:0016705">
    <property type="term" value="F:oxidoreductase activity, acting on paired donors, with incorporation or reduction of molecular oxygen"/>
    <property type="evidence" value="ECO:0007669"/>
    <property type="project" value="InterPro"/>
</dbReference>
<dbReference type="GO" id="GO:0004497">
    <property type="term" value="F:monooxygenase activity"/>
    <property type="evidence" value="ECO:0007669"/>
    <property type="project" value="UniProtKB-KW"/>
</dbReference>
<dbReference type="SUPFAM" id="SSF48264">
    <property type="entry name" value="Cytochrome P450"/>
    <property type="match status" value="1"/>
</dbReference>
<dbReference type="PROSITE" id="PS00086">
    <property type="entry name" value="CYTOCHROME_P450"/>
    <property type="match status" value="1"/>
</dbReference>
<feature type="binding site" description="axial binding residue" evidence="5">
    <location>
        <position position="448"/>
    </location>
    <ligand>
        <name>heme</name>
        <dbReference type="ChEBI" id="CHEBI:30413"/>
    </ligand>
    <ligandPart>
        <name>Fe</name>
        <dbReference type="ChEBI" id="CHEBI:18248"/>
    </ligandPart>
</feature>
<evidence type="ECO:0000313" key="8">
    <source>
        <dbReference type="EMBL" id="KAF1985483.1"/>
    </source>
</evidence>
<dbReference type="AlphaFoldDB" id="A0A6G1GX01"/>
<dbReference type="Gene3D" id="1.10.630.10">
    <property type="entry name" value="Cytochrome P450"/>
    <property type="match status" value="1"/>
</dbReference>
<dbReference type="PANTHER" id="PTHR24305">
    <property type="entry name" value="CYTOCHROME P450"/>
    <property type="match status" value="1"/>
</dbReference>
<protein>
    <submittedName>
        <fullName evidence="8">Cytochrome P450</fullName>
    </submittedName>
</protein>
<dbReference type="InterPro" id="IPR036396">
    <property type="entry name" value="Cyt_P450_sf"/>
</dbReference>